<dbReference type="PRINTS" id="PR00502">
    <property type="entry name" value="NUDIXFAMILY"/>
</dbReference>
<comment type="similarity">
    <text evidence="4">Belongs to the Nudix hydrolase family.</text>
</comment>
<proteinExistence type="inferred from homology"/>
<evidence type="ECO:0000256" key="2">
    <source>
        <dbReference type="ARBA" id="ARBA00022801"/>
    </source>
</evidence>
<gene>
    <name evidence="6" type="ORF">U14_00840</name>
</gene>
<evidence type="ECO:0000313" key="6">
    <source>
        <dbReference type="EMBL" id="GAK49617.1"/>
    </source>
</evidence>
<dbReference type="Gene3D" id="3.90.79.10">
    <property type="entry name" value="Nucleoside Triphosphate Pyrophosphohydrolase"/>
    <property type="match status" value="1"/>
</dbReference>
<dbReference type="PANTHER" id="PTHR43222:SF2">
    <property type="entry name" value="NUDIX HYDROLASE 23, CHLOROPLASTIC"/>
    <property type="match status" value="1"/>
</dbReference>
<dbReference type="EMBL" id="DF820455">
    <property type="protein sequence ID" value="GAK49617.1"/>
    <property type="molecule type" value="Genomic_DNA"/>
</dbReference>
<keyword evidence="2 4" id="KW-0378">Hydrolase</keyword>
<dbReference type="PROSITE" id="PS51462">
    <property type="entry name" value="NUDIX"/>
    <property type="match status" value="1"/>
</dbReference>
<keyword evidence="3" id="KW-0460">Magnesium</keyword>
<dbReference type="PANTHER" id="PTHR43222">
    <property type="entry name" value="NUDIX HYDROLASE 23"/>
    <property type="match status" value="1"/>
</dbReference>
<comment type="cofactor">
    <cofactor evidence="1">
        <name>Mg(2+)</name>
        <dbReference type="ChEBI" id="CHEBI:18420"/>
    </cofactor>
</comment>
<dbReference type="InterPro" id="IPR015797">
    <property type="entry name" value="NUDIX_hydrolase-like_dom_sf"/>
</dbReference>
<dbReference type="PROSITE" id="PS00893">
    <property type="entry name" value="NUDIX_BOX"/>
    <property type="match status" value="1"/>
</dbReference>
<dbReference type="SUPFAM" id="SSF55811">
    <property type="entry name" value="Nudix"/>
    <property type="match status" value="1"/>
</dbReference>
<dbReference type="Pfam" id="PF00293">
    <property type="entry name" value="NUDIX"/>
    <property type="match status" value="1"/>
</dbReference>
<dbReference type="CDD" id="cd04681">
    <property type="entry name" value="NUDIX_Hydrolase"/>
    <property type="match status" value="1"/>
</dbReference>
<protein>
    <submittedName>
        <fullName evidence="6">NUDIX hydrolase</fullName>
    </submittedName>
</protein>
<keyword evidence="7" id="KW-1185">Reference proteome</keyword>
<evidence type="ECO:0000256" key="1">
    <source>
        <dbReference type="ARBA" id="ARBA00001946"/>
    </source>
</evidence>
<name>A0A0S6VW60_9BACT</name>
<dbReference type="STRING" id="1499966.U14_00840"/>
<dbReference type="InterPro" id="IPR000086">
    <property type="entry name" value="NUDIX_hydrolase_dom"/>
</dbReference>
<organism evidence="6">
    <name type="scientific">Candidatus Moduliflexus flocculans</name>
    <dbReference type="NCBI Taxonomy" id="1499966"/>
    <lineage>
        <taxon>Bacteria</taxon>
        <taxon>Candidatus Moduliflexota</taxon>
        <taxon>Candidatus Moduliflexia</taxon>
        <taxon>Candidatus Moduliflexales</taxon>
        <taxon>Candidatus Moduliflexaceae</taxon>
    </lineage>
</organism>
<reference evidence="6" key="1">
    <citation type="journal article" date="2015" name="PeerJ">
        <title>First genomic representation of candidate bacterial phylum KSB3 points to enhanced environmental sensing as a trigger of wastewater bulking.</title>
        <authorList>
            <person name="Sekiguchi Y."/>
            <person name="Ohashi A."/>
            <person name="Parks D.H."/>
            <person name="Yamauchi T."/>
            <person name="Tyson G.W."/>
            <person name="Hugenholtz P."/>
        </authorList>
    </citation>
    <scope>NUCLEOTIDE SEQUENCE [LARGE SCALE GENOMIC DNA]</scope>
</reference>
<dbReference type="InterPro" id="IPR020084">
    <property type="entry name" value="NUDIX_hydrolase_CS"/>
</dbReference>
<dbReference type="AlphaFoldDB" id="A0A0S6VW60"/>
<evidence type="ECO:0000259" key="5">
    <source>
        <dbReference type="PROSITE" id="PS51462"/>
    </source>
</evidence>
<accession>A0A0S6VW60</accession>
<dbReference type="HOGENOM" id="CLU_037162_15_0_0"/>
<feature type="domain" description="Nudix hydrolase" evidence="5">
    <location>
        <begin position="38"/>
        <end position="168"/>
    </location>
</feature>
<evidence type="ECO:0000313" key="7">
    <source>
        <dbReference type="Proteomes" id="UP000030700"/>
    </source>
</evidence>
<dbReference type="InterPro" id="IPR020476">
    <property type="entry name" value="Nudix_hydrolase"/>
</dbReference>
<evidence type="ECO:0000256" key="3">
    <source>
        <dbReference type="ARBA" id="ARBA00022842"/>
    </source>
</evidence>
<evidence type="ECO:0000256" key="4">
    <source>
        <dbReference type="RuleBase" id="RU003476"/>
    </source>
</evidence>
<sequence>MFNYTCFQYCPKCGGSELIAWHQKGMRCATCQFVYFHNSAAAVAGIIETDAGIVLTQRAIEPKFGSLDLPGGFVDYNESFEQALAREIQEELGAEAFDFRYVGSFSNVYEYGGVTYFTVDAVFACQANHLPEQVVNDEVAAIEIVNLDEFDIERMAFHSLKAALQQYRKIRAR</sequence>
<dbReference type="Proteomes" id="UP000030700">
    <property type="component" value="Unassembled WGS sequence"/>
</dbReference>
<dbReference type="GO" id="GO:0016787">
    <property type="term" value="F:hydrolase activity"/>
    <property type="evidence" value="ECO:0007669"/>
    <property type="project" value="UniProtKB-KW"/>
</dbReference>